<evidence type="ECO:0000313" key="2">
    <source>
        <dbReference type="Proteomes" id="UP000695264"/>
    </source>
</evidence>
<proteinExistence type="predicted"/>
<keyword evidence="2" id="KW-1185">Reference proteome</keyword>
<sequence>MYSYVLKFNLRQRGDDALDYLHRAVRTWPRLWGEIPGVNGTLLLLNALALGGQFEYHWRVDIDSLDTLSRIDRTIASGEGGWEEARREWFAHRTVAQAQVSGYPGASGRYCEERPGTDGAIHLVVSATDHRGPAERHLSRLRAADGVLSLQVLTPALGSTAVPEVWLRLEGLDSLDEVVPTTQEIGVTTVFGEVREVAGNLFLGA</sequence>
<organism evidence="1 2">
    <name type="scientific">Streptomyces zingiberis</name>
    <dbReference type="NCBI Taxonomy" id="2053010"/>
    <lineage>
        <taxon>Bacteria</taxon>
        <taxon>Bacillati</taxon>
        <taxon>Actinomycetota</taxon>
        <taxon>Actinomycetes</taxon>
        <taxon>Kitasatosporales</taxon>
        <taxon>Streptomycetaceae</taxon>
        <taxon>Streptomyces</taxon>
    </lineage>
</organism>
<dbReference type="RefSeq" id="WP_168101005.1">
    <property type="nucleotide sequence ID" value="NZ_JAATEN010000004.1"/>
</dbReference>
<evidence type="ECO:0000313" key="1">
    <source>
        <dbReference type="EMBL" id="NJQ00414.1"/>
    </source>
</evidence>
<gene>
    <name evidence="1" type="ORF">HCK00_07645</name>
</gene>
<accession>A0ABX1BYL5</accession>
<reference evidence="1 2" key="1">
    <citation type="submission" date="2020-03" db="EMBL/GenBank/DDBJ databases">
        <title>WGS of actinomycetes isolated from Thailand.</title>
        <authorList>
            <person name="Thawai C."/>
        </authorList>
    </citation>
    <scope>NUCLEOTIDE SEQUENCE [LARGE SCALE GENOMIC DNA]</scope>
    <source>
        <strain evidence="1 2">PLAI 1-29</strain>
    </source>
</reference>
<protein>
    <recommendedName>
        <fullName evidence="3">NIPSNAP family protein</fullName>
    </recommendedName>
</protein>
<dbReference type="Proteomes" id="UP000695264">
    <property type="component" value="Unassembled WGS sequence"/>
</dbReference>
<comment type="caution">
    <text evidence="1">The sequence shown here is derived from an EMBL/GenBank/DDBJ whole genome shotgun (WGS) entry which is preliminary data.</text>
</comment>
<name>A0ABX1BYL5_9ACTN</name>
<dbReference type="EMBL" id="JAATEN010000004">
    <property type="protein sequence ID" value="NJQ00414.1"/>
    <property type="molecule type" value="Genomic_DNA"/>
</dbReference>
<evidence type="ECO:0008006" key="3">
    <source>
        <dbReference type="Google" id="ProtNLM"/>
    </source>
</evidence>